<reference evidence="1" key="2">
    <citation type="journal article" date="2022" name="New Phytol.">
        <title>Evolutionary transition to the ectomycorrhizal habit in the genomes of a hyperdiverse lineage of mushroom-forming fungi.</title>
        <authorList>
            <person name="Looney B."/>
            <person name="Miyauchi S."/>
            <person name="Morin E."/>
            <person name="Drula E."/>
            <person name="Courty P.E."/>
            <person name="Kohler A."/>
            <person name="Kuo A."/>
            <person name="LaButti K."/>
            <person name="Pangilinan J."/>
            <person name="Lipzen A."/>
            <person name="Riley R."/>
            <person name="Andreopoulos W."/>
            <person name="He G."/>
            <person name="Johnson J."/>
            <person name="Nolan M."/>
            <person name="Tritt A."/>
            <person name="Barry K.W."/>
            <person name="Grigoriev I.V."/>
            <person name="Nagy L.G."/>
            <person name="Hibbett D."/>
            <person name="Henrissat B."/>
            <person name="Matheny P.B."/>
            <person name="Labbe J."/>
            <person name="Martin F.M."/>
        </authorList>
    </citation>
    <scope>NUCLEOTIDE SEQUENCE</scope>
    <source>
        <strain evidence="1">FP105234-sp</strain>
    </source>
</reference>
<protein>
    <submittedName>
        <fullName evidence="1">Uncharacterized protein</fullName>
    </submittedName>
</protein>
<gene>
    <name evidence="1" type="ORF">FA95DRAFT_1604478</name>
</gene>
<sequence length="319" mass="34299">MSDFSSLDASTRSLLSLSIAAADATPLIVDGDSAIGTQANLRKHRRLSSAGQMRRRLSDARDAAIRPSPVASAPVPIPTAEDDDGDRTKGGKKRATFICESCSKVYRHPSCLIKHRWEHTPYWREASKFLLSKHQQVQLMEAAAILSHLGPGQSLPDDRSLWPSFLSGGSLPSPAAPIATSVPGPRLHDFSVTGGITRLRPGVVGVPTGSSLPDSQGWSPSGSYSSAPVVIKQSTPHSYGVGGWSLPDSSRSSRSRSPSDESDDGDLDLEMQMGGLKMGEGYSFSGRGRANGLIIKDEFDETEEKEDEAWDGMEMEMEM</sequence>
<evidence type="ECO:0000313" key="2">
    <source>
        <dbReference type="Proteomes" id="UP000814033"/>
    </source>
</evidence>
<accession>A0ACB8RZT4</accession>
<dbReference type="EMBL" id="MU275874">
    <property type="protein sequence ID" value="KAI0049356.1"/>
    <property type="molecule type" value="Genomic_DNA"/>
</dbReference>
<organism evidence="1 2">
    <name type="scientific">Auriscalpium vulgare</name>
    <dbReference type="NCBI Taxonomy" id="40419"/>
    <lineage>
        <taxon>Eukaryota</taxon>
        <taxon>Fungi</taxon>
        <taxon>Dikarya</taxon>
        <taxon>Basidiomycota</taxon>
        <taxon>Agaricomycotina</taxon>
        <taxon>Agaricomycetes</taxon>
        <taxon>Russulales</taxon>
        <taxon>Auriscalpiaceae</taxon>
        <taxon>Auriscalpium</taxon>
    </lineage>
</organism>
<dbReference type="Proteomes" id="UP000814033">
    <property type="component" value="Unassembled WGS sequence"/>
</dbReference>
<reference evidence="1" key="1">
    <citation type="submission" date="2021-02" db="EMBL/GenBank/DDBJ databases">
        <authorList>
            <consortium name="DOE Joint Genome Institute"/>
            <person name="Ahrendt S."/>
            <person name="Looney B.P."/>
            <person name="Miyauchi S."/>
            <person name="Morin E."/>
            <person name="Drula E."/>
            <person name="Courty P.E."/>
            <person name="Chicoki N."/>
            <person name="Fauchery L."/>
            <person name="Kohler A."/>
            <person name="Kuo A."/>
            <person name="Labutti K."/>
            <person name="Pangilinan J."/>
            <person name="Lipzen A."/>
            <person name="Riley R."/>
            <person name="Andreopoulos W."/>
            <person name="He G."/>
            <person name="Johnson J."/>
            <person name="Barry K.W."/>
            <person name="Grigoriev I.V."/>
            <person name="Nagy L."/>
            <person name="Hibbett D."/>
            <person name="Henrissat B."/>
            <person name="Matheny P.B."/>
            <person name="Labbe J."/>
            <person name="Martin F."/>
        </authorList>
    </citation>
    <scope>NUCLEOTIDE SEQUENCE</scope>
    <source>
        <strain evidence="1">FP105234-sp</strain>
    </source>
</reference>
<comment type="caution">
    <text evidence="1">The sequence shown here is derived from an EMBL/GenBank/DDBJ whole genome shotgun (WGS) entry which is preliminary data.</text>
</comment>
<name>A0ACB8RZT4_9AGAM</name>
<keyword evidence="2" id="KW-1185">Reference proteome</keyword>
<evidence type="ECO:0000313" key="1">
    <source>
        <dbReference type="EMBL" id="KAI0049356.1"/>
    </source>
</evidence>
<proteinExistence type="predicted"/>